<organism evidence="3 4">
    <name type="scientific">Isoalcanivorax beigongshangi</name>
    <dbReference type="NCBI Taxonomy" id="3238810"/>
    <lineage>
        <taxon>Bacteria</taxon>
        <taxon>Pseudomonadati</taxon>
        <taxon>Pseudomonadota</taxon>
        <taxon>Gammaproteobacteria</taxon>
        <taxon>Oceanospirillales</taxon>
        <taxon>Alcanivoracaceae</taxon>
        <taxon>Isoalcanivorax</taxon>
    </lineage>
</organism>
<dbReference type="SUPFAM" id="SSF47413">
    <property type="entry name" value="lambda repressor-like DNA-binding domains"/>
    <property type="match status" value="1"/>
</dbReference>
<evidence type="ECO:0000313" key="3">
    <source>
        <dbReference type="EMBL" id="MEY1662218.1"/>
    </source>
</evidence>
<evidence type="ECO:0000256" key="1">
    <source>
        <dbReference type="SAM" id="MobiDB-lite"/>
    </source>
</evidence>
<dbReference type="RefSeq" id="WP_369455457.1">
    <property type="nucleotide sequence ID" value="NZ_JBGCUO010000001.1"/>
</dbReference>
<dbReference type="CDD" id="cd00093">
    <property type="entry name" value="HTH_XRE"/>
    <property type="match status" value="1"/>
</dbReference>
<accession>A0ABV4AK37</accession>
<dbReference type="EMBL" id="JBGCUO010000001">
    <property type="protein sequence ID" value="MEY1662218.1"/>
    <property type="molecule type" value="Genomic_DNA"/>
</dbReference>
<reference evidence="3 4" key="1">
    <citation type="submission" date="2024-07" db="EMBL/GenBank/DDBJ databases">
        <authorList>
            <person name="Ren Q."/>
        </authorList>
    </citation>
    <scope>NUCLEOTIDE SEQUENCE [LARGE SCALE GENOMIC DNA]</scope>
    <source>
        <strain evidence="3 4">REN37</strain>
    </source>
</reference>
<dbReference type="PROSITE" id="PS50943">
    <property type="entry name" value="HTH_CROC1"/>
    <property type="match status" value="1"/>
</dbReference>
<feature type="domain" description="HTH cro/C1-type" evidence="2">
    <location>
        <begin position="5"/>
        <end position="38"/>
    </location>
</feature>
<sequence length="84" mass="8959">MNKALSIWRARLCMTQREAATALGVALNTYQQWESGKSWKTGKPVSAPLVALLAAAALEHGLQPVTEDGAPKQDGDGTPAYPPR</sequence>
<dbReference type="InterPro" id="IPR001387">
    <property type="entry name" value="Cro/C1-type_HTH"/>
</dbReference>
<comment type="caution">
    <text evidence="3">The sequence shown here is derived from an EMBL/GenBank/DDBJ whole genome shotgun (WGS) entry which is preliminary data.</text>
</comment>
<dbReference type="Gene3D" id="1.10.260.40">
    <property type="entry name" value="lambda repressor-like DNA-binding domains"/>
    <property type="match status" value="1"/>
</dbReference>
<name>A0ABV4AK37_9GAMM</name>
<feature type="region of interest" description="Disordered" evidence="1">
    <location>
        <begin position="62"/>
        <end position="84"/>
    </location>
</feature>
<evidence type="ECO:0000259" key="2">
    <source>
        <dbReference type="PROSITE" id="PS50943"/>
    </source>
</evidence>
<dbReference type="InterPro" id="IPR010982">
    <property type="entry name" value="Lambda_DNA-bd_dom_sf"/>
</dbReference>
<proteinExistence type="predicted"/>
<dbReference type="Proteomes" id="UP001562065">
    <property type="component" value="Unassembled WGS sequence"/>
</dbReference>
<protein>
    <submittedName>
        <fullName evidence="3">Helix-turn-helix domain-containing protein</fullName>
    </submittedName>
</protein>
<keyword evidence="4" id="KW-1185">Reference proteome</keyword>
<gene>
    <name evidence="3" type="ORF">AB5I84_08670</name>
</gene>
<evidence type="ECO:0000313" key="4">
    <source>
        <dbReference type="Proteomes" id="UP001562065"/>
    </source>
</evidence>
<dbReference type="Pfam" id="PF01381">
    <property type="entry name" value="HTH_3"/>
    <property type="match status" value="1"/>
</dbReference>